<dbReference type="Proteomes" id="UP001152622">
    <property type="component" value="Unassembled WGS sequence"/>
</dbReference>
<comment type="caution">
    <text evidence="2">The sequence shown here is derived from an EMBL/GenBank/DDBJ whole genome shotgun (WGS) entry which is preliminary data.</text>
</comment>
<evidence type="ECO:0000313" key="2">
    <source>
        <dbReference type="EMBL" id="KAJ8331997.1"/>
    </source>
</evidence>
<sequence length="81" mass="9293">MRRSSPPVPQPWPPLGTSERLTGTGRVPAEACRSSERARQRHGSDLKAHSRARRHRHADALKRRKRNTEMCAAQRGRTRCR</sequence>
<feature type="compositionally biased region" description="Basic residues" evidence="1">
    <location>
        <begin position="49"/>
        <end position="66"/>
    </location>
</feature>
<organism evidence="2 3">
    <name type="scientific">Synaphobranchus kaupii</name>
    <name type="common">Kaup's arrowtooth eel</name>
    <dbReference type="NCBI Taxonomy" id="118154"/>
    <lineage>
        <taxon>Eukaryota</taxon>
        <taxon>Metazoa</taxon>
        <taxon>Chordata</taxon>
        <taxon>Craniata</taxon>
        <taxon>Vertebrata</taxon>
        <taxon>Euteleostomi</taxon>
        <taxon>Actinopterygii</taxon>
        <taxon>Neopterygii</taxon>
        <taxon>Teleostei</taxon>
        <taxon>Anguilliformes</taxon>
        <taxon>Synaphobranchidae</taxon>
        <taxon>Synaphobranchus</taxon>
    </lineage>
</organism>
<evidence type="ECO:0000256" key="1">
    <source>
        <dbReference type="SAM" id="MobiDB-lite"/>
    </source>
</evidence>
<name>A0A9Q1IA11_SYNKA</name>
<gene>
    <name evidence="2" type="ORF">SKAU_G00430210</name>
</gene>
<reference evidence="2" key="1">
    <citation type="journal article" date="2023" name="Science">
        <title>Genome structures resolve the early diversification of teleost fishes.</title>
        <authorList>
            <person name="Parey E."/>
            <person name="Louis A."/>
            <person name="Montfort J."/>
            <person name="Bouchez O."/>
            <person name="Roques C."/>
            <person name="Iampietro C."/>
            <person name="Lluch J."/>
            <person name="Castinel A."/>
            <person name="Donnadieu C."/>
            <person name="Desvignes T."/>
            <person name="Floi Bucao C."/>
            <person name="Jouanno E."/>
            <person name="Wen M."/>
            <person name="Mejri S."/>
            <person name="Dirks R."/>
            <person name="Jansen H."/>
            <person name="Henkel C."/>
            <person name="Chen W.J."/>
            <person name="Zahm M."/>
            <person name="Cabau C."/>
            <person name="Klopp C."/>
            <person name="Thompson A.W."/>
            <person name="Robinson-Rechavi M."/>
            <person name="Braasch I."/>
            <person name="Lecointre G."/>
            <person name="Bobe J."/>
            <person name="Postlethwait J.H."/>
            <person name="Berthelot C."/>
            <person name="Roest Crollius H."/>
            <person name="Guiguen Y."/>
        </authorList>
    </citation>
    <scope>NUCLEOTIDE SEQUENCE</scope>
    <source>
        <strain evidence="2">WJC10195</strain>
    </source>
</reference>
<proteinExistence type="predicted"/>
<feature type="compositionally biased region" description="Pro residues" evidence="1">
    <location>
        <begin position="1"/>
        <end position="14"/>
    </location>
</feature>
<keyword evidence="3" id="KW-1185">Reference proteome</keyword>
<feature type="region of interest" description="Disordered" evidence="1">
    <location>
        <begin position="1"/>
        <end position="81"/>
    </location>
</feature>
<protein>
    <submittedName>
        <fullName evidence="2">Uncharacterized protein</fullName>
    </submittedName>
</protein>
<dbReference type="EMBL" id="JAINUF010000064">
    <property type="protein sequence ID" value="KAJ8331997.1"/>
    <property type="molecule type" value="Genomic_DNA"/>
</dbReference>
<evidence type="ECO:0000313" key="3">
    <source>
        <dbReference type="Proteomes" id="UP001152622"/>
    </source>
</evidence>
<feature type="compositionally biased region" description="Basic and acidic residues" evidence="1">
    <location>
        <begin position="33"/>
        <end position="48"/>
    </location>
</feature>
<dbReference type="AlphaFoldDB" id="A0A9Q1IA11"/>
<accession>A0A9Q1IA11</accession>